<dbReference type="Proteomes" id="UP000019487">
    <property type="component" value="Unassembled WGS sequence"/>
</dbReference>
<keyword evidence="2" id="KW-0812">Transmembrane</keyword>
<dbReference type="PANTHER" id="PTHR38122">
    <property type="entry name" value="GLYCOPROTEIN X"/>
    <property type="match status" value="1"/>
</dbReference>
<evidence type="ECO:0000256" key="2">
    <source>
        <dbReference type="SAM" id="Phobius"/>
    </source>
</evidence>
<reference evidence="3 4" key="1">
    <citation type="journal article" date="2014" name="Genome Announc.">
        <title>Draft genome sequence of Sclerotinia borealis, a psychrophilic plant pathogenic fungus.</title>
        <authorList>
            <person name="Mardanov A.V."/>
            <person name="Beletsky A.V."/>
            <person name="Kadnikov V.V."/>
            <person name="Ignatov A.N."/>
            <person name="Ravin N.V."/>
        </authorList>
    </citation>
    <scope>NUCLEOTIDE SEQUENCE [LARGE SCALE GENOMIC DNA]</scope>
    <source>
        <strain evidence="4">F-4157</strain>
    </source>
</reference>
<feature type="transmembrane region" description="Helical" evidence="2">
    <location>
        <begin position="194"/>
        <end position="216"/>
    </location>
</feature>
<evidence type="ECO:0000256" key="1">
    <source>
        <dbReference type="SAM" id="MobiDB-lite"/>
    </source>
</evidence>
<evidence type="ECO:0000313" key="3">
    <source>
        <dbReference type="EMBL" id="ESZ91668.1"/>
    </source>
</evidence>
<gene>
    <name evidence="3" type="ORF">SBOR_7925</name>
</gene>
<dbReference type="STRING" id="1432307.W9C7D3"/>
<proteinExistence type="predicted"/>
<dbReference type="EMBL" id="AYSA01000470">
    <property type="protein sequence ID" value="ESZ91668.1"/>
    <property type="molecule type" value="Genomic_DNA"/>
</dbReference>
<keyword evidence="2" id="KW-1133">Transmembrane helix</keyword>
<evidence type="ECO:0000313" key="4">
    <source>
        <dbReference type="Proteomes" id="UP000019487"/>
    </source>
</evidence>
<keyword evidence="4" id="KW-1185">Reference proteome</keyword>
<feature type="region of interest" description="Disordered" evidence="1">
    <location>
        <begin position="231"/>
        <end position="282"/>
    </location>
</feature>
<protein>
    <submittedName>
        <fullName evidence="3">Uncharacterized protein</fullName>
    </submittedName>
</protein>
<comment type="caution">
    <text evidence="3">The sequence shown here is derived from an EMBL/GenBank/DDBJ whole genome shotgun (WGS) entry which is preliminary data.</text>
</comment>
<dbReference type="AlphaFoldDB" id="W9C7D3"/>
<sequence length="282" mass="29432">MTTAAPVASSSANVSPPPAVCYNTCNNVYIAALKTGKTPALCAPESEFETGYSACQACVEANSDVDANAGANVYATFAQFIDYCASQVTISGVAGNTTMATISSSGSQSFSSLPSSLPPFTNAVSSLTVSPSGSAYSTVTAINTELVPLFNGSTITLTITNLITLRSQPSIASSSAATVPTETQSEASPDHAQFYGILFGSIFGGLSVIIFSYWIYRRFWRRQLLRRSTDSDTAAGKNDNEKAQLHSDCVPSTSIDPQEMDGSPRGPIAELQAVEPVGAELT</sequence>
<dbReference type="HOGENOM" id="CLU_1008301_0_0_1"/>
<dbReference type="PANTHER" id="PTHR38122:SF1">
    <property type="entry name" value="GLYCOPROTEIN X"/>
    <property type="match status" value="1"/>
</dbReference>
<accession>W9C7D3</accession>
<keyword evidence="2" id="KW-0472">Membrane</keyword>
<organism evidence="3 4">
    <name type="scientific">Sclerotinia borealis (strain F-4128)</name>
    <dbReference type="NCBI Taxonomy" id="1432307"/>
    <lineage>
        <taxon>Eukaryota</taxon>
        <taxon>Fungi</taxon>
        <taxon>Dikarya</taxon>
        <taxon>Ascomycota</taxon>
        <taxon>Pezizomycotina</taxon>
        <taxon>Leotiomycetes</taxon>
        <taxon>Helotiales</taxon>
        <taxon>Sclerotiniaceae</taxon>
        <taxon>Sclerotinia</taxon>
    </lineage>
</organism>
<dbReference type="OrthoDB" id="5414836at2759"/>
<name>W9C7D3_SCLBF</name>